<dbReference type="Proteomes" id="UP000018208">
    <property type="component" value="Unassembled WGS sequence"/>
</dbReference>
<protein>
    <submittedName>
        <fullName evidence="1">Uncharacterized protein</fullName>
    </submittedName>
</protein>
<dbReference type="VEuPathDB" id="GiardiaDB:SS50377_20599"/>
<gene>
    <name evidence="1" type="ORF">SS50377_14156</name>
    <name evidence="3" type="ORF">SS50377_20599</name>
    <name evidence="2" type="ORF">SS50377_28783</name>
</gene>
<reference evidence="1 2" key="1">
    <citation type="journal article" date="2014" name="PLoS Genet.">
        <title>The Genome of Spironucleus salmonicida Highlights a Fish Pathogen Adapted to Fluctuating Environments.</title>
        <authorList>
            <person name="Xu F."/>
            <person name="Jerlstrom-Hultqvist J."/>
            <person name="Einarsson E."/>
            <person name="Astvaldsson A."/>
            <person name="Svard S.G."/>
            <person name="Andersson J.O."/>
        </authorList>
    </citation>
    <scope>NUCLEOTIDE SEQUENCE</scope>
    <source>
        <strain evidence="2">ATCC 50377</strain>
    </source>
</reference>
<reference evidence="2" key="2">
    <citation type="submission" date="2020-12" db="EMBL/GenBank/DDBJ databases">
        <title>New Spironucleus salmonicida genome in near-complete chromosomes.</title>
        <authorList>
            <person name="Xu F."/>
            <person name="Kurt Z."/>
            <person name="Jimenez-Gonzalez A."/>
            <person name="Astvaldsson A."/>
            <person name="Andersson J.O."/>
            <person name="Svard S.G."/>
        </authorList>
    </citation>
    <scope>NUCLEOTIDE SEQUENCE</scope>
    <source>
        <strain evidence="2">ATCC 50377</strain>
    </source>
</reference>
<evidence type="ECO:0000313" key="3">
    <source>
        <dbReference type="EMBL" id="KAH0577248.1"/>
    </source>
</evidence>
<dbReference type="EMBL" id="AUWU02000001">
    <property type="protein sequence ID" value="KAH0577248.1"/>
    <property type="molecule type" value="Genomic_DNA"/>
</dbReference>
<organism evidence="1">
    <name type="scientific">Spironucleus salmonicida</name>
    <dbReference type="NCBI Taxonomy" id="348837"/>
    <lineage>
        <taxon>Eukaryota</taxon>
        <taxon>Metamonada</taxon>
        <taxon>Diplomonadida</taxon>
        <taxon>Hexamitidae</taxon>
        <taxon>Hexamitinae</taxon>
        <taxon>Spironucleus</taxon>
    </lineage>
</organism>
<keyword evidence="4" id="KW-1185">Reference proteome</keyword>
<sequence length="371" mass="42049">MTTVLRKSSTPTAVERFKTSFTEYQKNTTQQNEQEPQQEFVQEAQKTVEMPIISIVKRPQPRVTTSDPPTLFGYKRQDQLSNTKSDKFANQTNLSASRKAKILKESTEISNEQYVKQPCYNQQFNPTKQFIYTPTSNLTNSNTVSYQKAHIGQTSYLPIAGNSAETFWRTNWNKSQQQNDDSGMKAFVGYENLGNTFIINEQFTIDTTSGKVLDSEVNAPHGIQGKVHAVSTDMQSVTRKEFAALNNMAYEIAHSDKTNSHQRWLKDKMKPSPVPIGVKEQMQSSNQQIAKQFYRSVVVGENTEKEITLQKAIEAAVKMYGDSKEVHDWVCGLSATRVMQIAEIGEDAMQKGVMPGQDMTGKIPDWFYMKM</sequence>
<dbReference type="AlphaFoldDB" id="V6LYH7"/>
<proteinExistence type="predicted"/>
<dbReference type="EMBL" id="KI546087">
    <property type="protein sequence ID" value="EST45869.1"/>
    <property type="molecule type" value="Genomic_DNA"/>
</dbReference>
<evidence type="ECO:0000313" key="2">
    <source>
        <dbReference type="EMBL" id="KAH0569358.1"/>
    </source>
</evidence>
<dbReference type="VEuPathDB" id="GiardiaDB:SS50377_28783"/>
<evidence type="ECO:0000313" key="4">
    <source>
        <dbReference type="Proteomes" id="UP000018208"/>
    </source>
</evidence>
<name>V6LYH7_9EUKA</name>
<accession>V6LYH7</accession>
<evidence type="ECO:0000313" key="1">
    <source>
        <dbReference type="EMBL" id="EST45869.1"/>
    </source>
</evidence>
<dbReference type="EMBL" id="AUWU02000024">
    <property type="protein sequence ID" value="KAH0569358.1"/>
    <property type="molecule type" value="Genomic_DNA"/>
</dbReference>